<dbReference type="PANTHER" id="PTHR31468">
    <property type="entry name" value="1,3-BETA-GLUCANOSYLTRANSFERASE GAS1"/>
    <property type="match status" value="1"/>
</dbReference>
<dbReference type="InterPro" id="IPR017853">
    <property type="entry name" value="GH"/>
</dbReference>
<dbReference type="GO" id="GO:0071970">
    <property type="term" value="P:fungal-type cell wall (1-&gt;3)-beta-D-glucan biosynthetic process"/>
    <property type="evidence" value="ECO:0007669"/>
    <property type="project" value="TreeGrafter"/>
</dbReference>
<comment type="subcellular location">
    <subcellularLocation>
        <location evidence="1 5">Cell membrane</location>
        <topology evidence="1 5">Lipid-anchor</topology>
        <topology evidence="1 5">GPI-anchor</topology>
    </subcellularLocation>
</comment>
<keyword evidence="5" id="KW-0472">Membrane</keyword>
<evidence type="ECO:0000256" key="5">
    <source>
        <dbReference type="RuleBase" id="RU361209"/>
    </source>
</evidence>
<feature type="chain" id="PRO_5025098612" description="1,3-beta-glucanosyltransferase" evidence="5">
    <location>
        <begin position="21"/>
        <end position="108"/>
    </location>
</feature>
<dbReference type="GO" id="GO:0098552">
    <property type="term" value="C:side of membrane"/>
    <property type="evidence" value="ECO:0007669"/>
    <property type="project" value="UniProtKB-KW"/>
</dbReference>
<evidence type="ECO:0000256" key="3">
    <source>
        <dbReference type="ARBA" id="ARBA00022729"/>
    </source>
</evidence>
<feature type="signal peptide" evidence="5">
    <location>
        <begin position="1"/>
        <end position="20"/>
    </location>
</feature>
<dbReference type="PANTHER" id="PTHR31468:SF4">
    <property type="entry name" value="1,3-BETA-GLUCANOSYLTRANSFERASE GAS3-RELATED"/>
    <property type="match status" value="1"/>
</dbReference>
<evidence type="ECO:0000256" key="4">
    <source>
        <dbReference type="ARBA" id="ARBA00023180"/>
    </source>
</evidence>
<dbReference type="EMBL" id="KE375146">
    <property type="protein sequence ID" value="EPQ62879.1"/>
    <property type="molecule type" value="Genomic_DNA"/>
</dbReference>
<keyword evidence="5" id="KW-0449">Lipoprotein</keyword>
<proteinExistence type="inferred from homology"/>
<dbReference type="Pfam" id="PF03198">
    <property type="entry name" value="Glyco_hydro_72"/>
    <property type="match status" value="1"/>
</dbReference>
<keyword evidence="5 6" id="KW-0808">Transferase</keyword>
<dbReference type="GO" id="GO:0042124">
    <property type="term" value="F:1,3-beta-glucanosyltransferase activity"/>
    <property type="evidence" value="ECO:0007669"/>
    <property type="project" value="TreeGrafter"/>
</dbReference>
<comment type="similarity">
    <text evidence="2 5">Belongs to the glycosyl hydrolase 72 family.</text>
</comment>
<keyword evidence="4" id="KW-0325">Glycoprotein</keyword>
<protein>
    <recommendedName>
        <fullName evidence="5">1,3-beta-glucanosyltransferase</fullName>
        <ecNumber evidence="5">2.4.1.-</ecNumber>
    </recommendedName>
</protein>
<dbReference type="AlphaFoldDB" id="A0A656KGZ2"/>
<keyword evidence="3 5" id="KW-0732">Signal</keyword>
<organism evidence="6 7">
    <name type="scientific">Blumeria graminis f. sp. tritici 96224</name>
    <dbReference type="NCBI Taxonomy" id="1268274"/>
    <lineage>
        <taxon>Eukaryota</taxon>
        <taxon>Fungi</taxon>
        <taxon>Dikarya</taxon>
        <taxon>Ascomycota</taxon>
        <taxon>Pezizomycotina</taxon>
        <taxon>Leotiomycetes</taxon>
        <taxon>Erysiphales</taxon>
        <taxon>Erysiphaceae</taxon>
        <taxon>Blumeria</taxon>
    </lineage>
</organism>
<evidence type="ECO:0000313" key="6">
    <source>
        <dbReference type="EMBL" id="EPQ62879.1"/>
    </source>
</evidence>
<evidence type="ECO:0000256" key="1">
    <source>
        <dbReference type="ARBA" id="ARBA00004609"/>
    </source>
</evidence>
<dbReference type="InterPro" id="IPR004886">
    <property type="entry name" value="Glucanosyltransferase"/>
</dbReference>
<reference evidence="7" key="1">
    <citation type="journal article" date="2013" name="Nat. Genet.">
        <title>The wheat powdery mildew genome shows the unique evolution of an obligate biotroph.</title>
        <authorList>
            <person name="Wicker T."/>
            <person name="Oberhaensli S."/>
            <person name="Parlange F."/>
            <person name="Buchmann J.P."/>
            <person name="Shatalina M."/>
            <person name="Roffler S."/>
            <person name="Ben-David R."/>
            <person name="Dolezel J."/>
            <person name="Simkova H."/>
            <person name="Schulze-Lefert P."/>
            <person name="Spanu P.D."/>
            <person name="Bruggmann R."/>
            <person name="Amselem J."/>
            <person name="Quesneville H."/>
            <person name="Ver Loren van Themaat E."/>
            <person name="Paape T."/>
            <person name="Shimizu K.K."/>
            <person name="Keller B."/>
        </authorList>
    </citation>
    <scope>NUCLEOTIDE SEQUENCE [LARGE SCALE GENOMIC DNA]</scope>
    <source>
        <strain evidence="7">96224</strain>
    </source>
</reference>
<dbReference type="OrthoDB" id="421038at2759"/>
<sequence length="108" mass="11398">MVSKIILAIFPVLFATYTSAVPLISVEGANFIESASGNRFQVVGVAYQPAGSSGYNPGSGVDPLSDGSTCLRDAALMQQLGINTVRVYNVDPKINHDLCASIFNQVDC</sequence>
<dbReference type="SUPFAM" id="SSF51445">
    <property type="entry name" value="(Trans)glycosidases"/>
    <property type="match status" value="1"/>
</dbReference>
<keyword evidence="5" id="KW-0336">GPI-anchor</keyword>
<name>A0A656KGZ2_BLUGR</name>
<dbReference type="Proteomes" id="UP000053110">
    <property type="component" value="Unassembled WGS sequence"/>
</dbReference>
<accession>A0A656KGZ2</accession>
<dbReference type="GO" id="GO:0031505">
    <property type="term" value="P:fungal-type cell wall organization"/>
    <property type="evidence" value="ECO:0007669"/>
    <property type="project" value="TreeGrafter"/>
</dbReference>
<dbReference type="Gene3D" id="3.20.20.80">
    <property type="entry name" value="Glycosidases"/>
    <property type="match status" value="1"/>
</dbReference>
<dbReference type="GO" id="GO:0005886">
    <property type="term" value="C:plasma membrane"/>
    <property type="evidence" value="ECO:0007669"/>
    <property type="project" value="UniProtKB-SubCell"/>
</dbReference>
<comment type="function">
    <text evidence="5">Splits internally a 1,3-beta-glucan molecule and transfers the newly generated reducing end (the donor) to the non-reducing end of another 1,3-beta-glucan molecule (the acceptor) forming a 1,3-beta linkage, resulting in the elongation of 1,3-beta-glucan chains in the cell wall.</text>
</comment>
<evidence type="ECO:0000256" key="2">
    <source>
        <dbReference type="ARBA" id="ARBA00007528"/>
    </source>
</evidence>
<gene>
    <name evidence="6" type="ORF">BGT96224_1302</name>
</gene>
<evidence type="ECO:0000313" key="7">
    <source>
        <dbReference type="Proteomes" id="UP000053110"/>
    </source>
</evidence>
<dbReference type="EC" id="2.4.1.-" evidence="5"/>